<dbReference type="NCBIfam" id="NF006695">
    <property type="entry name" value="PRK09243.1-2"/>
    <property type="match status" value="1"/>
</dbReference>
<comment type="similarity">
    <text evidence="2 9">Belongs to the NAPRTase family.</text>
</comment>
<dbReference type="Proteomes" id="UP000264006">
    <property type="component" value="Chromosome"/>
</dbReference>
<keyword evidence="13" id="KW-0328">Glycosyltransferase</keyword>
<proteinExistence type="inferred from homology"/>
<comment type="catalytic activity">
    <reaction evidence="8 9">
        <text>5-phospho-alpha-D-ribose 1-diphosphate + nicotinate + ATP + H2O = nicotinate beta-D-ribonucleotide + ADP + phosphate + diphosphate</text>
        <dbReference type="Rhea" id="RHEA:36163"/>
        <dbReference type="ChEBI" id="CHEBI:15377"/>
        <dbReference type="ChEBI" id="CHEBI:30616"/>
        <dbReference type="ChEBI" id="CHEBI:32544"/>
        <dbReference type="ChEBI" id="CHEBI:33019"/>
        <dbReference type="ChEBI" id="CHEBI:43474"/>
        <dbReference type="ChEBI" id="CHEBI:57502"/>
        <dbReference type="ChEBI" id="CHEBI:58017"/>
        <dbReference type="ChEBI" id="CHEBI:456216"/>
        <dbReference type="EC" id="6.3.4.21"/>
    </reaction>
</comment>
<dbReference type="InterPro" id="IPR041525">
    <property type="entry name" value="N/Namide_PRibTrfase"/>
</dbReference>
<dbReference type="InterPro" id="IPR041619">
    <property type="entry name" value="NAPRTase_C"/>
</dbReference>
<dbReference type="SUPFAM" id="SSF54675">
    <property type="entry name" value="Nicotinate/Quinolinate PRTase N-terminal domain-like"/>
    <property type="match status" value="1"/>
</dbReference>
<comment type="function">
    <text evidence="9">Catalyzes the first step in the biosynthesis of NAD from nicotinic acid, the ATP-dependent synthesis of beta-nicotinate D-ribonucleotide from nicotinate and 5-phospho-D-ribose 1-phosphate.</text>
</comment>
<dbReference type="PIRSF" id="PIRSF000484">
    <property type="entry name" value="NAPRT"/>
    <property type="match status" value="1"/>
</dbReference>
<dbReference type="RefSeq" id="WP_216826027.1">
    <property type="nucleotide sequence ID" value="NZ_CP031165.1"/>
</dbReference>
<evidence type="ECO:0000256" key="1">
    <source>
        <dbReference type="ARBA" id="ARBA00004952"/>
    </source>
</evidence>
<dbReference type="EC" id="6.3.4.21" evidence="3 9"/>
<keyword evidence="7 9" id="KW-0808">Transferase</keyword>
<dbReference type="InterPro" id="IPR007229">
    <property type="entry name" value="Nic_PRibTrfase-Fam"/>
</dbReference>
<dbReference type="Pfam" id="PF04095">
    <property type="entry name" value="NAPRTase"/>
    <property type="match status" value="1"/>
</dbReference>
<dbReference type="GO" id="GO:0034355">
    <property type="term" value="P:NAD+ biosynthetic process via the salvage pathway"/>
    <property type="evidence" value="ECO:0007669"/>
    <property type="project" value="TreeGrafter"/>
</dbReference>
<evidence type="ECO:0000259" key="12">
    <source>
        <dbReference type="Pfam" id="PF17956"/>
    </source>
</evidence>
<feature type="domain" description="Nicotinate phosphoribosyltransferase N-terminal" evidence="11">
    <location>
        <begin position="10"/>
        <end position="146"/>
    </location>
</feature>
<keyword evidence="5 9" id="KW-0436">Ligase</keyword>
<dbReference type="SUPFAM" id="SSF51690">
    <property type="entry name" value="Nicotinate/Quinolinate PRTase C-terminal domain-like"/>
    <property type="match status" value="1"/>
</dbReference>
<evidence type="ECO:0000259" key="10">
    <source>
        <dbReference type="Pfam" id="PF04095"/>
    </source>
</evidence>
<dbReference type="UniPathway" id="UPA00253">
    <property type="reaction ID" value="UER00457"/>
</dbReference>
<evidence type="ECO:0000256" key="6">
    <source>
        <dbReference type="ARBA" id="ARBA00022642"/>
    </source>
</evidence>
<evidence type="ECO:0000256" key="5">
    <source>
        <dbReference type="ARBA" id="ARBA00022598"/>
    </source>
</evidence>
<dbReference type="CDD" id="cd01570">
    <property type="entry name" value="NAPRTase_A"/>
    <property type="match status" value="1"/>
</dbReference>
<evidence type="ECO:0000259" key="11">
    <source>
        <dbReference type="Pfam" id="PF17767"/>
    </source>
</evidence>
<evidence type="ECO:0000256" key="2">
    <source>
        <dbReference type="ARBA" id="ARBA00010897"/>
    </source>
</evidence>
<dbReference type="Pfam" id="PF17767">
    <property type="entry name" value="NAPRTase_N"/>
    <property type="match status" value="1"/>
</dbReference>
<evidence type="ECO:0000313" key="13">
    <source>
        <dbReference type="EMBL" id="AXV07474.1"/>
    </source>
</evidence>
<dbReference type="InterPro" id="IPR036068">
    <property type="entry name" value="Nicotinate_pribotase-like_C"/>
</dbReference>
<reference evidence="13 14" key="1">
    <citation type="submission" date="2018-09" db="EMBL/GenBank/DDBJ databases">
        <title>Complete genome sequence of Euzebya sp. DY32-46 isolated from seawater of Pacific Ocean.</title>
        <authorList>
            <person name="Xu L."/>
            <person name="Wu Y.-H."/>
            <person name="Xu X.-W."/>
        </authorList>
    </citation>
    <scope>NUCLEOTIDE SEQUENCE [LARGE SCALE GENOMIC DNA]</scope>
    <source>
        <strain evidence="13 14">DY32-46</strain>
    </source>
</reference>
<evidence type="ECO:0000256" key="7">
    <source>
        <dbReference type="ARBA" id="ARBA00022679"/>
    </source>
</evidence>
<dbReference type="Gene3D" id="3.20.20.70">
    <property type="entry name" value="Aldolase class I"/>
    <property type="match status" value="1"/>
</dbReference>
<dbReference type="AlphaFoldDB" id="A0A346XZ27"/>
<dbReference type="PANTHER" id="PTHR11098">
    <property type="entry name" value="NICOTINATE PHOSPHORIBOSYLTRANSFERASE"/>
    <property type="match status" value="1"/>
</dbReference>
<sequence>MSLREGRGPLFTDHYQLAMAQVHVREGLADRLAQFDYFYRSNPDYGSHQAGFCVATGLGPLLEWMQDVHVTDAEVDALSRFTTSTGAPVFEPAFLDWLAEHGHFRDLVLEAVPEARVVHPHLPIVVVTGPLPQAQLLETALLNMLNYPTLIATKAARIVKSAKGAPTLEFGMRRGPGVAVDEAARAALVGGFVSTSNVQASVALGVQSAGTHAHALIQAWMADGRGELEAFRAFARSAPDDCVLLVDTIDTLRSGMPNAITVFEELREAGHTPGGVRLDSGDLAYLSVQAAKMLDEAGFTEARIVLSSELDELTIWQILTQMADEADREGVDWPRLRGRMTYGVGTRLITSEGDGALDGVYKLVGLQDEHGEWQPAVKVSENPVKVPIPGRKRAWRVYDTRGHATADVITEPDATPFADGQPMRLHHPHRDGAFRTIAPSEVSRVEPLHEVVFDGRTTPPTVSPSASGDLATLRRRCTDDIATLDAGVRRLVNPHTYHVSLDDRTKAVQRELVARARSSVTG</sequence>
<keyword evidence="14" id="KW-1185">Reference proteome</keyword>
<dbReference type="GO" id="GO:0016757">
    <property type="term" value="F:glycosyltransferase activity"/>
    <property type="evidence" value="ECO:0007669"/>
    <property type="project" value="UniProtKB-KW"/>
</dbReference>
<comment type="pathway">
    <text evidence="1 9">Cofactor biosynthesis; NAD(+) biosynthesis; nicotinate D-ribonucleotide from nicotinate: step 1/1.</text>
</comment>
<dbReference type="GO" id="GO:0004516">
    <property type="term" value="F:nicotinate phosphoribosyltransferase activity"/>
    <property type="evidence" value="ECO:0007669"/>
    <property type="project" value="UniProtKB-UniRule"/>
</dbReference>
<name>A0A346XZ27_9ACTN</name>
<dbReference type="Gene3D" id="3.20.140.10">
    <property type="entry name" value="nicotinate phosphoribosyltransferase"/>
    <property type="match status" value="1"/>
</dbReference>
<evidence type="ECO:0000256" key="3">
    <source>
        <dbReference type="ARBA" id="ARBA00013236"/>
    </source>
</evidence>
<dbReference type="PANTHER" id="PTHR11098:SF1">
    <property type="entry name" value="NICOTINATE PHOSPHORIBOSYLTRANSFERASE"/>
    <property type="match status" value="1"/>
</dbReference>
<dbReference type="InterPro" id="IPR013785">
    <property type="entry name" value="Aldolase_TIM"/>
</dbReference>
<dbReference type="NCBIfam" id="NF009131">
    <property type="entry name" value="PRK12484.1"/>
    <property type="match status" value="1"/>
</dbReference>
<keyword evidence="4" id="KW-0597">Phosphoprotein</keyword>
<keyword evidence="6 9" id="KW-0662">Pyridine nucleotide biosynthesis</keyword>
<dbReference type="Pfam" id="PF17956">
    <property type="entry name" value="NAPRTase_C"/>
    <property type="match status" value="1"/>
</dbReference>
<dbReference type="EMBL" id="CP031165">
    <property type="protein sequence ID" value="AXV07474.1"/>
    <property type="molecule type" value="Genomic_DNA"/>
</dbReference>
<evidence type="ECO:0000256" key="9">
    <source>
        <dbReference type="RuleBase" id="RU365100"/>
    </source>
</evidence>
<dbReference type="NCBIfam" id="TIGR01513">
    <property type="entry name" value="NAPRTase_put"/>
    <property type="match status" value="1"/>
</dbReference>
<accession>A0A346XZ27</accession>
<evidence type="ECO:0000256" key="8">
    <source>
        <dbReference type="ARBA" id="ARBA00048668"/>
    </source>
</evidence>
<dbReference type="InterPro" id="IPR006405">
    <property type="entry name" value="Nic_PRibTrfase_pncB"/>
</dbReference>
<evidence type="ECO:0000256" key="4">
    <source>
        <dbReference type="ARBA" id="ARBA00022553"/>
    </source>
</evidence>
<feature type="domain" description="Nicotinate phosphoribosyltransferase C-terminal" evidence="12">
    <location>
        <begin position="391"/>
        <end position="505"/>
    </location>
</feature>
<comment type="PTM">
    <text evidence="9">Transiently phosphorylated on a His residue during the reaction cycle. Phosphorylation strongly increases the affinity for substrates and increases the rate of nicotinate D-ribonucleotide production. Dephosphorylation regenerates the low-affinity form of the enzyme, leading to product release.</text>
</comment>
<feature type="domain" description="Nicotinate/nicotinamide phosphoribosyltransferase" evidence="10">
    <location>
        <begin position="169"/>
        <end position="350"/>
    </location>
</feature>
<protein>
    <recommendedName>
        <fullName evidence="3 9">Nicotinate phosphoribosyltransferase</fullName>
        <ecNumber evidence="3 9">6.3.4.21</ecNumber>
    </recommendedName>
</protein>
<evidence type="ECO:0000313" key="14">
    <source>
        <dbReference type="Proteomes" id="UP000264006"/>
    </source>
</evidence>
<organism evidence="13 14">
    <name type="scientific">Euzebya pacifica</name>
    <dbReference type="NCBI Taxonomy" id="1608957"/>
    <lineage>
        <taxon>Bacteria</taxon>
        <taxon>Bacillati</taxon>
        <taxon>Actinomycetota</taxon>
        <taxon>Nitriliruptoria</taxon>
        <taxon>Euzebyales</taxon>
    </lineage>
</organism>
<gene>
    <name evidence="13" type="ORF">DVS28_a2795</name>
</gene>
<dbReference type="GO" id="GO:0005829">
    <property type="term" value="C:cytosol"/>
    <property type="evidence" value="ECO:0007669"/>
    <property type="project" value="TreeGrafter"/>
</dbReference>
<dbReference type="InterPro" id="IPR040727">
    <property type="entry name" value="NAPRTase_N"/>
</dbReference>
<dbReference type="KEGG" id="euz:DVS28_a2795"/>